<dbReference type="Pfam" id="PF11842">
    <property type="entry name" value="DUF3362"/>
    <property type="match status" value="1"/>
</dbReference>
<keyword evidence="4 6" id="KW-0408">Iron</keyword>
<keyword evidence="1 6" id="KW-0004">4Fe-4S</keyword>
<feature type="domain" description="Radical SAM core" evidence="8">
    <location>
        <begin position="296"/>
        <end position="569"/>
    </location>
</feature>
<comment type="caution">
    <text evidence="9">The sequence shown here is derived from an EMBL/GenBank/DDBJ whole genome shotgun (WGS) entry which is preliminary data.</text>
</comment>
<dbReference type="AlphaFoldDB" id="A0A6I1MQV3"/>
<evidence type="ECO:0000256" key="1">
    <source>
        <dbReference type="ARBA" id="ARBA00022485"/>
    </source>
</evidence>
<reference evidence="9 10" key="1">
    <citation type="submission" date="2019-10" db="EMBL/GenBank/DDBJ databases">
        <title>The Genome Sequence of Clostridium tarantellae Isolated from Fish Brain.</title>
        <authorList>
            <person name="Bano L."/>
            <person name="Kiel M."/>
            <person name="Sales G."/>
            <person name="Doxey A.C."/>
            <person name="Mansfield M.J."/>
            <person name="Schiavone M."/>
            <person name="Rossetto O."/>
            <person name="Pirazzini M."/>
            <person name="Dobrindt U."/>
            <person name="Montecucco C."/>
        </authorList>
    </citation>
    <scope>NUCLEOTIDE SEQUENCE [LARGE SCALE GENOMIC DNA]</scope>
    <source>
        <strain evidence="9 10">DSM 3997</strain>
    </source>
</reference>
<keyword evidence="10" id="KW-1185">Reference proteome</keyword>
<organism evidence="9 10">
    <name type="scientific">Clostridium tarantellae</name>
    <dbReference type="NCBI Taxonomy" id="39493"/>
    <lineage>
        <taxon>Bacteria</taxon>
        <taxon>Bacillati</taxon>
        <taxon>Bacillota</taxon>
        <taxon>Clostridia</taxon>
        <taxon>Eubacteriales</taxon>
        <taxon>Clostridiaceae</taxon>
        <taxon>Clostridium</taxon>
    </lineage>
</organism>
<keyword evidence="5 6" id="KW-0411">Iron-sulfur</keyword>
<dbReference type="Pfam" id="PF08497">
    <property type="entry name" value="Radical_SAM_N"/>
    <property type="match status" value="1"/>
</dbReference>
<dbReference type="GO" id="GO:0003824">
    <property type="term" value="F:catalytic activity"/>
    <property type="evidence" value="ECO:0007669"/>
    <property type="project" value="InterPro"/>
</dbReference>
<dbReference type="Proteomes" id="UP000430345">
    <property type="component" value="Unassembled WGS sequence"/>
</dbReference>
<dbReference type="RefSeq" id="WP_152891655.1">
    <property type="nucleotide sequence ID" value="NZ_WHJC01000333.1"/>
</dbReference>
<dbReference type="GO" id="GO:0005506">
    <property type="term" value="F:iron ion binding"/>
    <property type="evidence" value="ECO:0007669"/>
    <property type="project" value="UniProtKB-UniRule"/>
</dbReference>
<evidence type="ECO:0000256" key="5">
    <source>
        <dbReference type="ARBA" id="ARBA00023014"/>
    </source>
</evidence>
<dbReference type="HAMAP" id="MF_01251">
    <property type="entry name" value="UPF0313"/>
    <property type="match status" value="1"/>
</dbReference>
<dbReference type="Pfam" id="PF04055">
    <property type="entry name" value="Radical_SAM"/>
    <property type="match status" value="1"/>
</dbReference>
<feature type="binding site" evidence="6">
    <location>
        <position position="317"/>
    </location>
    <ligand>
        <name>[4Fe-4S] cluster</name>
        <dbReference type="ChEBI" id="CHEBI:49883"/>
        <note>4Fe-4S-S-AdoMet</note>
    </ligand>
</feature>
<dbReference type="SFLD" id="SFLDS00029">
    <property type="entry name" value="Radical_SAM"/>
    <property type="match status" value="1"/>
</dbReference>
<dbReference type="PROSITE" id="PS51918">
    <property type="entry name" value="RADICAL_SAM"/>
    <property type="match status" value="1"/>
</dbReference>
<dbReference type="SFLD" id="SFLDG01082">
    <property type="entry name" value="B12-binding_domain_containing"/>
    <property type="match status" value="1"/>
</dbReference>
<dbReference type="SFLD" id="SFLDG01069">
    <property type="entry name" value="UPF0313"/>
    <property type="match status" value="1"/>
</dbReference>
<dbReference type="InterPro" id="IPR007197">
    <property type="entry name" value="rSAM"/>
</dbReference>
<feature type="binding site" evidence="6">
    <location>
        <position position="310"/>
    </location>
    <ligand>
        <name>[4Fe-4S] cluster</name>
        <dbReference type="ChEBI" id="CHEBI:49883"/>
        <note>4Fe-4S-S-AdoMet</note>
    </ligand>
</feature>
<evidence type="ECO:0000256" key="6">
    <source>
        <dbReference type="HAMAP-Rule" id="MF_01251"/>
    </source>
</evidence>
<evidence type="ECO:0000256" key="3">
    <source>
        <dbReference type="ARBA" id="ARBA00022723"/>
    </source>
</evidence>
<dbReference type="NCBIfam" id="TIGR03904">
    <property type="entry name" value="SAM_YgiQ"/>
    <property type="match status" value="1"/>
</dbReference>
<evidence type="ECO:0000313" key="9">
    <source>
        <dbReference type="EMBL" id="MPQ44838.1"/>
    </source>
</evidence>
<feature type="compositionally biased region" description="Basic and acidic residues" evidence="7">
    <location>
        <begin position="637"/>
        <end position="655"/>
    </location>
</feature>
<dbReference type="InterPro" id="IPR023404">
    <property type="entry name" value="rSAM_horseshoe"/>
</dbReference>
<protein>
    <submittedName>
        <fullName evidence="9">YgiQ family radical SAM protein</fullName>
    </submittedName>
</protein>
<sequence>MSENKFLPICKEDMIERGWEQCDFIIVTGDAYIDHHSFGTAIISRVLEDAGYKVGIIAQPNWHSTDDFKKLGEPRLGFLVNAGNMDSMVNHYTVSKRIREKDYYSPGGKMGLRPDRATIVYCNKIREAFKHVNVVIGGVEASLRRFAHYDYWSNKVRNSILVDSGADLLVYGMSEKQIVEVAKYLNDGFPAKYIRHVSGTCYMVDSPEEVYEGYIELPSYKEIANDVIKYCEAFRIQYEEQDPFRGHTLIQKHADRYVVINKPEIPLVREELDKVYAFPYEKTYHPIYEKDGGIPAIEEVKFSIVSSRGCSGNCSFCAITFHQGRIVQSRSQDSIIEEAKDITKFKDFKGYIHDIGGPTANFRKAACKKQMTYGACKGKQCMSPSICKNMEVDHEEYIQLLRKVRKLPGIKKVFIRSGLRYDYIMADKNADKFIKELAEYHVSGQLKVAPEHISSNVLKYMGKPAGKTYERFREKFFRVNEKIGKKQYIIPYLMSSHPGSRLKDAIELAQYLKEIKYQPEQVQDFYPTPGTLSTTIFYTGLDPMTLEKVYVPKTKEEKAMQRALLQFGNPKNYNIVYDALVKAGREDLIGNGSKCLIKSKETRYKEAHGLIKPRGQKSNSKGKSSHNKREKNNSSNRKSEMHFNPGKDKFGDKSVGKGKNSKNNKTISNKRKRK</sequence>
<dbReference type="SUPFAM" id="SSF102114">
    <property type="entry name" value="Radical SAM enzymes"/>
    <property type="match status" value="1"/>
</dbReference>
<accession>A0A6I1MQV3</accession>
<evidence type="ECO:0000259" key="8">
    <source>
        <dbReference type="PROSITE" id="PS51918"/>
    </source>
</evidence>
<proteinExistence type="inferred from homology"/>
<evidence type="ECO:0000256" key="2">
    <source>
        <dbReference type="ARBA" id="ARBA00022691"/>
    </source>
</evidence>
<evidence type="ECO:0000256" key="7">
    <source>
        <dbReference type="SAM" id="MobiDB-lite"/>
    </source>
</evidence>
<evidence type="ECO:0000256" key="4">
    <source>
        <dbReference type="ARBA" id="ARBA00023004"/>
    </source>
</evidence>
<dbReference type="PANTHER" id="PTHR32331:SF0">
    <property type="entry name" value="UPF0313 PROTEIN YGIQ"/>
    <property type="match status" value="1"/>
</dbReference>
<comment type="cofactor">
    <cofactor evidence="6">
        <name>[4Fe-4S] cluster</name>
        <dbReference type="ChEBI" id="CHEBI:49883"/>
    </cofactor>
    <text evidence="6">Binds 1 [4Fe-4S] cluster. The cluster is coordinated with 3 cysteines and an exchangeable S-adenosyl-L-methionine.</text>
</comment>
<evidence type="ECO:0000313" key="10">
    <source>
        <dbReference type="Proteomes" id="UP000430345"/>
    </source>
</evidence>
<feature type="binding site" evidence="6">
    <location>
        <position position="314"/>
    </location>
    <ligand>
        <name>[4Fe-4S] cluster</name>
        <dbReference type="ChEBI" id="CHEBI:49883"/>
        <note>4Fe-4S-S-AdoMet</note>
    </ligand>
</feature>
<dbReference type="InterPro" id="IPR006638">
    <property type="entry name" value="Elp3/MiaA/NifB-like_rSAM"/>
</dbReference>
<gene>
    <name evidence="9" type="ORF">GBZ86_13945</name>
</gene>
<dbReference type="GO" id="GO:0051539">
    <property type="term" value="F:4 iron, 4 sulfur cluster binding"/>
    <property type="evidence" value="ECO:0007669"/>
    <property type="project" value="UniProtKB-KW"/>
</dbReference>
<dbReference type="SMART" id="SM00729">
    <property type="entry name" value="Elp3"/>
    <property type="match status" value="1"/>
</dbReference>
<keyword evidence="3 6" id="KW-0479">Metal-binding</keyword>
<dbReference type="InterPro" id="IPR058240">
    <property type="entry name" value="rSAM_sf"/>
</dbReference>
<name>A0A6I1MQV3_9CLOT</name>
<dbReference type="EMBL" id="WHJC01000333">
    <property type="protein sequence ID" value="MPQ44838.1"/>
    <property type="molecule type" value="Genomic_DNA"/>
</dbReference>
<dbReference type="InterPro" id="IPR024560">
    <property type="entry name" value="UPF0313_C"/>
</dbReference>
<dbReference type="OrthoDB" id="9803479at2"/>
<dbReference type="InterPro" id="IPR022946">
    <property type="entry name" value="UPF0313"/>
</dbReference>
<comment type="similarity">
    <text evidence="6">Belongs to the UPF0313 family.</text>
</comment>
<feature type="compositionally biased region" description="Low complexity" evidence="7">
    <location>
        <begin position="657"/>
        <end position="667"/>
    </location>
</feature>
<dbReference type="InterPro" id="IPR013704">
    <property type="entry name" value="UPF0313_N"/>
</dbReference>
<dbReference type="Gene3D" id="3.80.30.20">
    <property type="entry name" value="tm_1862 like domain"/>
    <property type="match status" value="1"/>
</dbReference>
<dbReference type="PANTHER" id="PTHR32331">
    <property type="entry name" value="UPF0313 PROTEIN YGIQ"/>
    <property type="match status" value="1"/>
</dbReference>
<keyword evidence="2 6" id="KW-0949">S-adenosyl-L-methionine</keyword>
<feature type="region of interest" description="Disordered" evidence="7">
    <location>
        <begin position="607"/>
        <end position="674"/>
    </location>
</feature>